<comment type="caution">
    <text evidence="9">The sequence shown here is derived from an EMBL/GenBank/DDBJ whole genome shotgun (WGS) entry which is preliminary data.</text>
</comment>
<organism evidence="9 10">
    <name type="scientific">Candidatus Phycosocius spiralis</name>
    <dbReference type="NCBI Taxonomy" id="2815099"/>
    <lineage>
        <taxon>Bacteria</taxon>
        <taxon>Pseudomonadati</taxon>
        <taxon>Pseudomonadota</taxon>
        <taxon>Alphaproteobacteria</taxon>
        <taxon>Caulobacterales</taxon>
        <taxon>Caulobacterales incertae sedis</taxon>
        <taxon>Candidatus Phycosocius</taxon>
    </lineage>
</organism>
<keyword evidence="10" id="KW-1185">Reference proteome</keyword>
<dbReference type="Gene3D" id="3.10.20.810">
    <property type="entry name" value="Phosphoribosyl-AMP cyclohydrolase"/>
    <property type="match status" value="1"/>
</dbReference>
<feature type="binding site" evidence="7">
    <location>
        <position position="119"/>
    </location>
    <ligand>
        <name>Zn(2+)</name>
        <dbReference type="ChEBI" id="CHEBI:29105"/>
        <note>ligand shared between dimeric partners</note>
    </ligand>
</feature>
<dbReference type="EMBL" id="BPFZ01000014">
    <property type="protein sequence ID" value="GIU67819.1"/>
    <property type="molecule type" value="Genomic_DNA"/>
</dbReference>
<dbReference type="EC" id="3.5.4.19" evidence="7"/>
<dbReference type="RefSeq" id="WP_284360975.1">
    <property type="nucleotide sequence ID" value="NZ_BPFZ01000014.1"/>
</dbReference>
<feature type="binding site" evidence="7">
    <location>
        <position position="112"/>
    </location>
    <ligand>
        <name>Zn(2+)</name>
        <dbReference type="ChEBI" id="CHEBI:29105"/>
        <note>ligand shared between dimeric partners</note>
    </ligand>
</feature>
<evidence type="ECO:0000256" key="2">
    <source>
        <dbReference type="ARBA" id="ARBA00005169"/>
    </source>
</evidence>
<keyword evidence="6 7" id="KW-0368">Histidine biosynthesis</keyword>
<feature type="binding site" evidence="7">
    <location>
        <position position="95"/>
    </location>
    <ligand>
        <name>Mg(2+)</name>
        <dbReference type="ChEBI" id="CHEBI:18420"/>
    </ligand>
</feature>
<comment type="cofactor">
    <cofactor evidence="7">
        <name>Zn(2+)</name>
        <dbReference type="ChEBI" id="CHEBI:29105"/>
    </cofactor>
    <text evidence="7">Binds 1 zinc ion per subunit.</text>
</comment>
<accession>A0ABQ4PXX2</accession>
<evidence type="ECO:0000256" key="5">
    <source>
        <dbReference type="ARBA" id="ARBA00022801"/>
    </source>
</evidence>
<dbReference type="InterPro" id="IPR002496">
    <property type="entry name" value="PRib_AMP_CycHydrolase_dom"/>
</dbReference>
<evidence type="ECO:0000313" key="9">
    <source>
        <dbReference type="EMBL" id="GIU67819.1"/>
    </source>
</evidence>
<comment type="cofactor">
    <cofactor evidence="7">
        <name>Mg(2+)</name>
        <dbReference type="ChEBI" id="CHEBI:18420"/>
    </cofactor>
    <text evidence="7">Binds 1 Mg(2+) ion per subunit.</text>
</comment>
<comment type="function">
    <text evidence="7">Catalyzes the hydrolysis of the adenine ring of phosphoribosyl-AMP.</text>
</comment>
<reference evidence="9" key="2">
    <citation type="journal article" date="2023" name="ISME Commun">
        <title>Characterization of a bloom-associated alphaproteobacterial lineage, 'Candidatus Phycosocius': insights into freshwater algal-bacterial interactions.</title>
        <authorList>
            <person name="Tanabe Y."/>
            <person name="Yamaguchi H."/>
            <person name="Yoshida M."/>
            <person name="Kai A."/>
            <person name="Okazaki Y."/>
        </authorList>
    </citation>
    <scope>NUCLEOTIDE SEQUENCE</scope>
    <source>
        <strain evidence="9">BOTRYCO-1</strain>
    </source>
</reference>
<keyword evidence="7" id="KW-0479">Metal-binding</keyword>
<dbReference type="HAMAP" id="MF_01021">
    <property type="entry name" value="HisI"/>
    <property type="match status" value="1"/>
</dbReference>
<dbReference type="PANTHER" id="PTHR42945:SF1">
    <property type="entry name" value="HISTIDINE BIOSYNTHESIS BIFUNCTIONAL PROTEIN HIS7"/>
    <property type="match status" value="1"/>
</dbReference>
<dbReference type="InterPro" id="IPR038019">
    <property type="entry name" value="PRib_AMP_CycHydrolase_sf"/>
</dbReference>
<keyword evidence="5 7" id="KW-0378">Hydrolase</keyword>
<reference evidence="9" key="1">
    <citation type="submission" date="2021-05" db="EMBL/GenBank/DDBJ databases">
        <authorList>
            <person name="Tanabe Y."/>
        </authorList>
    </citation>
    <scope>NUCLEOTIDE SEQUENCE</scope>
    <source>
        <strain evidence="9">BOTRYCO-1</strain>
    </source>
</reference>
<dbReference type="NCBIfam" id="NF000768">
    <property type="entry name" value="PRK00051.1"/>
    <property type="match status" value="1"/>
</dbReference>
<keyword evidence="3 7" id="KW-0963">Cytoplasm</keyword>
<comment type="catalytic activity">
    <reaction evidence="1 7">
        <text>1-(5-phospho-beta-D-ribosyl)-5'-AMP + H2O = 1-(5-phospho-beta-D-ribosyl)-5-[(5-phospho-beta-D-ribosylamino)methylideneamino]imidazole-4-carboxamide</text>
        <dbReference type="Rhea" id="RHEA:20049"/>
        <dbReference type="ChEBI" id="CHEBI:15377"/>
        <dbReference type="ChEBI" id="CHEBI:58435"/>
        <dbReference type="ChEBI" id="CHEBI:59457"/>
        <dbReference type="EC" id="3.5.4.19"/>
    </reaction>
</comment>
<feature type="binding site" evidence="7">
    <location>
        <position position="97"/>
    </location>
    <ligand>
        <name>Mg(2+)</name>
        <dbReference type="ChEBI" id="CHEBI:18420"/>
    </ligand>
</feature>
<comment type="pathway">
    <text evidence="2 7">Amino-acid biosynthesis; L-histidine biosynthesis; L-histidine from 5-phospho-alpha-D-ribose 1-diphosphate: step 3/9.</text>
</comment>
<feature type="binding site" evidence="7">
    <location>
        <position position="93"/>
    </location>
    <ligand>
        <name>Mg(2+)</name>
        <dbReference type="ChEBI" id="CHEBI:18420"/>
    </ligand>
</feature>
<comment type="similarity">
    <text evidence="7">Belongs to the PRA-CH family.</text>
</comment>
<dbReference type="PANTHER" id="PTHR42945">
    <property type="entry name" value="HISTIDINE BIOSYNTHESIS BIFUNCTIONAL PROTEIN"/>
    <property type="match status" value="1"/>
</dbReference>
<dbReference type="Pfam" id="PF01502">
    <property type="entry name" value="PRA-CH"/>
    <property type="match status" value="1"/>
</dbReference>
<dbReference type="Proteomes" id="UP001161064">
    <property type="component" value="Unassembled WGS sequence"/>
</dbReference>
<evidence type="ECO:0000259" key="8">
    <source>
        <dbReference type="Pfam" id="PF01502"/>
    </source>
</evidence>
<dbReference type="InterPro" id="IPR026660">
    <property type="entry name" value="PRA-CH"/>
</dbReference>
<keyword evidence="7" id="KW-0862">Zinc</keyword>
<dbReference type="SUPFAM" id="SSF141734">
    <property type="entry name" value="HisI-like"/>
    <property type="match status" value="1"/>
</dbReference>
<gene>
    <name evidence="7 9" type="primary">hisI</name>
    <name evidence="9" type="ORF">PsB1_1973</name>
</gene>
<name>A0ABQ4PXX2_9PROT</name>
<keyword evidence="4 7" id="KW-0028">Amino-acid biosynthesis</keyword>
<feature type="binding site" evidence="7">
    <location>
        <position position="94"/>
    </location>
    <ligand>
        <name>Zn(2+)</name>
        <dbReference type="ChEBI" id="CHEBI:29105"/>
        <note>ligand shared between dimeric partners</note>
    </ligand>
</feature>
<evidence type="ECO:0000256" key="3">
    <source>
        <dbReference type="ARBA" id="ARBA00022490"/>
    </source>
</evidence>
<evidence type="ECO:0000256" key="1">
    <source>
        <dbReference type="ARBA" id="ARBA00000024"/>
    </source>
</evidence>
<comment type="subcellular location">
    <subcellularLocation>
        <location evidence="7">Cytoplasm</location>
    </subcellularLocation>
</comment>
<sequence length="143" mass="15808">MAPHTPFPTPKSTYELERGLTLMPRFDQGGLIPTIAQDSQSGDVLMLAWMNAEALSLTLETGIAHYWSRSRQRLWKKGETSGHLQHVQELRVDCDQDTILLKVRVEGDGGCCHVGFQSCFYRAALGDGGGLTQLLDLPPPTKK</sequence>
<protein>
    <recommendedName>
        <fullName evidence="7">Phosphoribosyl-AMP cyclohydrolase</fullName>
        <shortName evidence="7">PRA-CH</shortName>
        <ecNumber evidence="7">3.5.4.19</ecNumber>
    </recommendedName>
</protein>
<comment type="subunit">
    <text evidence="7">Homodimer.</text>
</comment>
<feature type="domain" description="Phosphoribosyl-AMP cyclohydrolase" evidence="8">
    <location>
        <begin position="46"/>
        <end position="121"/>
    </location>
</feature>
<evidence type="ECO:0000256" key="6">
    <source>
        <dbReference type="ARBA" id="ARBA00023102"/>
    </source>
</evidence>
<evidence type="ECO:0000256" key="4">
    <source>
        <dbReference type="ARBA" id="ARBA00022605"/>
    </source>
</evidence>
<evidence type="ECO:0000256" key="7">
    <source>
        <dbReference type="HAMAP-Rule" id="MF_01021"/>
    </source>
</evidence>
<keyword evidence="7" id="KW-0460">Magnesium</keyword>
<proteinExistence type="inferred from homology"/>
<evidence type="ECO:0000313" key="10">
    <source>
        <dbReference type="Proteomes" id="UP001161064"/>
    </source>
</evidence>